<dbReference type="PANTHER" id="PTHR35497">
    <property type="entry name" value="ACYL-UDP-N-ACETYLGLUCOSAMINE O-ACYLTRANSFERASE"/>
    <property type="match status" value="1"/>
</dbReference>
<dbReference type="InterPro" id="IPR013087">
    <property type="entry name" value="Znf_C2H2_type"/>
</dbReference>
<feature type="domain" description="C2H2-type" evidence="1">
    <location>
        <begin position="49"/>
        <end position="71"/>
    </location>
</feature>
<dbReference type="PANTHER" id="PTHR35497:SF1">
    <property type="entry name" value="ACYL-UDP-N-ACETYLGLUCOSAMINE O-ACYLTRANSFERASE"/>
    <property type="match status" value="1"/>
</dbReference>
<name>A0A7I8JY42_SPIIN</name>
<evidence type="ECO:0000313" key="3">
    <source>
        <dbReference type="Proteomes" id="UP000663760"/>
    </source>
</evidence>
<sequence length="559" mass="62141">MSGNDLMIRKPSNLNVRQEAARATLREVRLHGHIYVELREVGRRTIFFCTLCLTPCYSDTSLFDHLRGNLHARRYAAAKATLFGPVPWPFNDGVLFFSATHDQEQHSSASSPRKYLIIYPNGSGHEVTSTSNGLGRLDCVTADVNLGFGTILGSNGSTSSSKDMIIFSGTPDRGNCVTEREQGLSQGSTVNGNGLSGNGDNLDLNGRGGKCLKLKSYEKCLTIPRVLPGDPACILKVHFAGYGHIASRISRIDETANKIRRIWCAWLGMGDSDSRNILLTMAMCDFGVVNFSYCYDLGRPGGWDDADSSLSYGSQLEIENLGSPRKLRKSLPDSDEFTEGLRDRCGSSCDDSAGLKCENGKSAVYDIEKIKCLATVSNRNFRRELRRQKRLAAERMCDICGQPMLMCKDVATLLNRKTWNIACSSRNTNGAFHVFHTSCLIHWILLCESEIWNPKLPNKKANRGRKGKKAAKAYMSSVLCPECQGTGIITEEDHLEKPSIPLSQMFQYKLKAIESHKAWMKNPEILEHCSTGLSFSSKSEENFEEQILPVKLLHFYRAC</sequence>
<keyword evidence="3" id="KW-1185">Reference proteome</keyword>
<proteinExistence type="predicted"/>
<evidence type="ECO:0000313" key="2">
    <source>
        <dbReference type="EMBL" id="CAA7388853.1"/>
    </source>
</evidence>
<protein>
    <recommendedName>
        <fullName evidence="1">C2H2-type domain-containing protein</fullName>
    </recommendedName>
</protein>
<dbReference type="AlphaFoldDB" id="A0A7I8JY42"/>
<dbReference type="PROSITE" id="PS00028">
    <property type="entry name" value="ZINC_FINGER_C2H2_1"/>
    <property type="match status" value="1"/>
</dbReference>
<evidence type="ECO:0000259" key="1">
    <source>
        <dbReference type="PROSITE" id="PS00028"/>
    </source>
</evidence>
<reference evidence="2" key="1">
    <citation type="submission" date="2020-02" db="EMBL/GenBank/DDBJ databases">
        <authorList>
            <person name="Scholz U."/>
            <person name="Mascher M."/>
            <person name="Fiebig A."/>
        </authorList>
    </citation>
    <scope>NUCLEOTIDE SEQUENCE</scope>
</reference>
<dbReference type="Proteomes" id="UP000663760">
    <property type="component" value="Chromosome 1"/>
</dbReference>
<dbReference type="EMBL" id="LR746264">
    <property type="protein sequence ID" value="CAA7388853.1"/>
    <property type="molecule type" value="Genomic_DNA"/>
</dbReference>
<dbReference type="OrthoDB" id="415696at2759"/>
<accession>A0A7I8JY42</accession>
<gene>
    <name evidence="2" type="ORF">SI8410_01001011</name>
</gene>
<organism evidence="2 3">
    <name type="scientific">Spirodela intermedia</name>
    <name type="common">Intermediate duckweed</name>
    <dbReference type="NCBI Taxonomy" id="51605"/>
    <lineage>
        <taxon>Eukaryota</taxon>
        <taxon>Viridiplantae</taxon>
        <taxon>Streptophyta</taxon>
        <taxon>Embryophyta</taxon>
        <taxon>Tracheophyta</taxon>
        <taxon>Spermatophyta</taxon>
        <taxon>Magnoliopsida</taxon>
        <taxon>Liliopsida</taxon>
        <taxon>Araceae</taxon>
        <taxon>Lemnoideae</taxon>
        <taxon>Spirodela</taxon>
    </lineage>
</organism>